<keyword evidence="3" id="KW-1185">Reference proteome</keyword>
<dbReference type="KEGG" id="asau:88173426"/>
<name>A0AAX4H931_9ASCO</name>
<proteinExistence type="predicted"/>
<evidence type="ECO:0000313" key="3">
    <source>
        <dbReference type="Proteomes" id="UP001338582"/>
    </source>
</evidence>
<evidence type="ECO:0000313" key="2">
    <source>
        <dbReference type="EMBL" id="WPK25060.1"/>
    </source>
</evidence>
<evidence type="ECO:0000256" key="1">
    <source>
        <dbReference type="SAM" id="MobiDB-lite"/>
    </source>
</evidence>
<feature type="region of interest" description="Disordered" evidence="1">
    <location>
        <begin position="1"/>
        <end position="75"/>
    </location>
</feature>
<accession>A0AAX4H931</accession>
<protein>
    <submittedName>
        <fullName evidence="2">Uncharacterized protein</fullName>
    </submittedName>
</protein>
<reference evidence="2 3" key="1">
    <citation type="submission" date="2023-10" db="EMBL/GenBank/DDBJ databases">
        <title>Draft Genome Sequence of Candida saopaulonensis from a very Premature Infant with Sepsis.</title>
        <authorList>
            <person name="Ning Y."/>
            <person name="Dai R."/>
            <person name="Xiao M."/>
            <person name="Xu Y."/>
            <person name="Yan Q."/>
            <person name="Zhang L."/>
        </authorList>
    </citation>
    <scope>NUCLEOTIDE SEQUENCE [LARGE SCALE GENOMIC DNA]</scope>
    <source>
        <strain evidence="2 3">19XY460</strain>
    </source>
</reference>
<feature type="compositionally biased region" description="Acidic residues" evidence="1">
    <location>
        <begin position="16"/>
        <end position="43"/>
    </location>
</feature>
<organism evidence="2 3">
    <name type="scientific">Australozyma saopauloensis</name>
    <dbReference type="NCBI Taxonomy" id="291208"/>
    <lineage>
        <taxon>Eukaryota</taxon>
        <taxon>Fungi</taxon>
        <taxon>Dikarya</taxon>
        <taxon>Ascomycota</taxon>
        <taxon>Saccharomycotina</taxon>
        <taxon>Pichiomycetes</taxon>
        <taxon>Metschnikowiaceae</taxon>
        <taxon>Australozyma</taxon>
    </lineage>
</organism>
<sequence>MEEKPSGLDLGYGSSESDESGTDDDDQNDDQNENASEESDNDSDINAGLDLGFNSDDEFGSDINKDLGEPEEVKEQSRQQFDKLLDEFSSDISIYDPWFIVEEELLSKLVLRPEYFEVEESLREEFYNSWAKTKQEISADAGTICVSLDSNSNSDADLALLAKLKSDNKANSKTQEKHTNSTPLYPTTTQLFYKFLQDYKTDVKKLYYLDFAKLHHTEVSQMLSKIGISNPGEVYRKLRVSLNDFSKLEREAKKSKSTHISNSVSSISGEGNLKVLYLWNFLINAKVPQNKDEVLAPEIGPVIPFNQWIRICNHHRIPLLVANSPVNFVLGDEKRLQCYKDYFND</sequence>
<dbReference type="AlphaFoldDB" id="A0AAX4H931"/>
<gene>
    <name evidence="2" type="ORF">PUMCH_002361</name>
</gene>
<dbReference type="EMBL" id="CP138896">
    <property type="protein sequence ID" value="WPK25060.1"/>
    <property type="molecule type" value="Genomic_DNA"/>
</dbReference>
<dbReference type="RefSeq" id="XP_062877443.1">
    <property type="nucleotide sequence ID" value="XM_063021373.1"/>
</dbReference>
<dbReference type="GeneID" id="88173426"/>
<dbReference type="Proteomes" id="UP001338582">
    <property type="component" value="Chromosome 3"/>
</dbReference>
<feature type="compositionally biased region" description="Basic and acidic residues" evidence="1">
    <location>
        <begin position="63"/>
        <end position="75"/>
    </location>
</feature>